<protein>
    <submittedName>
        <fullName evidence="1">Uncharacterized protein</fullName>
    </submittedName>
</protein>
<dbReference type="EMBL" id="BMML01000005">
    <property type="protein sequence ID" value="GGN04454.1"/>
    <property type="molecule type" value="Genomic_DNA"/>
</dbReference>
<evidence type="ECO:0000313" key="2">
    <source>
        <dbReference type="Proteomes" id="UP000653411"/>
    </source>
</evidence>
<proteinExistence type="predicted"/>
<keyword evidence="2" id="KW-1185">Reference proteome</keyword>
<comment type="caution">
    <text evidence="1">The sequence shown here is derived from an EMBL/GenBank/DDBJ whole genome shotgun (WGS) entry which is preliminary data.</text>
</comment>
<organism evidence="1 2">
    <name type="scientific">Streptomyces fuscichromogenes</name>
    <dbReference type="NCBI Taxonomy" id="1324013"/>
    <lineage>
        <taxon>Bacteria</taxon>
        <taxon>Bacillati</taxon>
        <taxon>Actinomycetota</taxon>
        <taxon>Actinomycetes</taxon>
        <taxon>Kitasatosporales</taxon>
        <taxon>Streptomycetaceae</taxon>
        <taxon>Streptomyces</taxon>
    </lineage>
</organism>
<reference evidence="1" key="1">
    <citation type="journal article" date="2014" name="Int. J. Syst. Evol. Microbiol.">
        <title>Complete genome sequence of Corynebacterium casei LMG S-19264T (=DSM 44701T), isolated from a smear-ripened cheese.</title>
        <authorList>
            <consortium name="US DOE Joint Genome Institute (JGI-PGF)"/>
            <person name="Walter F."/>
            <person name="Albersmeier A."/>
            <person name="Kalinowski J."/>
            <person name="Ruckert C."/>
        </authorList>
    </citation>
    <scope>NUCLEOTIDE SEQUENCE</scope>
    <source>
        <strain evidence="1">CGMCC 4.7110</strain>
    </source>
</reference>
<reference evidence="1" key="2">
    <citation type="submission" date="2020-09" db="EMBL/GenBank/DDBJ databases">
        <authorList>
            <person name="Sun Q."/>
            <person name="Zhou Y."/>
        </authorList>
    </citation>
    <scope>NUCLEOTIDE SEQUENCE</scope>
    <source>
        <strain evidence="1">CGMCC 4.7110</strain>
    </source>
</reference>
<gene>
    <name evidence="1" type="ORF">GCM10011578_027670</name>
</gene>
<dbReference type="Proteomes" id="UP000653411">
    <property type="component" value="Unassembled WGS sequence"/>
</dbReference>
<name>A0A917XBL0_9ACTN</name>
<evidence type="ECO:0000313" key="1">
    <source>
        <dbReference type="EMBL" id="GGN04454.1"/>
    </source>
</evidence>
<dbReference type="AlphaFoldDB" id="A0A917XBL0"/>
<accession>A0A917XBL0</accession>
<sequence length="507" mass="54887">MAWLLRVNRLLGTDPAFRSLPAFATAFHGGCYDREVSVSTLSRWETARTAVPWAAVRRYEELLGLPRNLLTATARTVWRYLAPAPVLDTAPVTTGEDLLEDLLEQALSGAVLTGEDWDRIADGLCARPDVVLMPSGTWYGLAERLVEEMVIADDLPWMLRFETLNRLLNHPRGGRTVVLACAELAAGRSRATATEIVCALDNCGHPDAAGRVLAELTDPSGPLAHRGAVMACFRKVGYRHFDRGQLRTLVHALCDSAGTGPVADQVDPLRRWLARAHPEHARTLLGGRGTAPPPTRPRDSAAGLLTPAVRRVTAPVRAMEPDLVPDTTVAHALVAETLTSPVFDVRLYAAFLLAATPYREPLADAVAAELARPSSLRHEELAVPLLEALRILGDRRHRALLKALAVRPGVPRRTAYVAVRALGHVAADDADSGFLRTAVAHHHTAWRLTRDPVSAATVESLVYALGMAARDDLLAEIRSDPGFLPTARTAAAGWLAIPGHRRASALR</sequence>